<dbReference type="AlphaFoldDB" id="A0A841PXS7"/>
<name>A0A841PXS7_9BACL</name>
<evidence type="ECO:0000256" key="3">
    <source>
        <dbReference type="HAMAP-Rule" id="MF_01805"/>
    </source>
</evidence>
<dbReference type="GO" id="GO:0051301">
    <property type="term" value="P:cell division"/>
    <property type="evidence" value="ECO:0007669"/>
    <property type="project" value="UniProtKB-KW"/>
</dbReference>
<dbReference type="GO" id="GO:0006260">
    <property type="term" value="P:DNA replication"/>
    <property type="evidence" value="ECO:0007669"/>
    <property type="project" value="UniProtKB-UniRule"/>
</dbReference>
<dbReference type="GO" id="GO:0005737">
    <property type="term" value="C:cytoplasm"/>
    <property type="evidence" value="ECO:0007669"/>
    <property type="project" value="UniProtKB-SubCell"/>
</dbReference>
<evidence type="ECO:0000256" key="1">
    <source>
        <dbReference type="ARBA" id="ARBA00022829"/>
    </source>
</evidence>
<comment type="caution">
    <text evidence="4">The sequence shown here is derived from an EMBL/GenBank/DDBJ whole genome shotgun (WGS) entry which is preliminary data.</text>
</comment>
<dbReference type="InterPro" id="IPR003768">
    <property type="entry name" value="ScpA"/>
</dbReference>
<comment type="subcellular location">
    <subcellularLocation>
        <location evidence="3">Cytoplasm</location>
    </subcellularLocation>
    <text evidence="3">Associated with two foci at the outer edges of the nucleoid region in young cells, and at four foci within both cell halves in older cells.</text>
</comment>
<keyword evidence="3" id="KW-0963">Cytoplasm</keyword>
<dbReference type="InterPro" id="IPR023093">
    <property type="entry name" value="ScpA-like_C"/>
</dbReference>
<keyword evidence="5" id="KW-1185">Reference proteome</keyword>
<comment type="similarity">
    <text evidence="3">Belongs to the ScpA family.</text>
</comment>
<dbReference type="PANTHER" id="PTHR33969:SF2">
    <property type="entry name" value="SEGREGATION AND CONDENSATION PROTEIN A"/>
    <property type="match status" value="1"/>
</dbReference>
<comment type="subunit">
    <text evidence="3">Component of a cohesin-like complex composed of ScpA, ScpB and the Smc homodimer, in which ScpA and ScpB bind to the head domain of Smc. The presence of the three proteins is required for the association of the complex with DNA.</text>
</comment>
<sequence>MQVERYSVKLDSFEGPLDLLLHLIQQAEVDIYDIPVAKITEQYMTYIHTMQELELDVASEYLVMASTLLAIKSQMLLPKQDVWADEDWELEDWGEEDPREELVAQLETYLQYKEIASELRERHVKRSHLFTKPPSRINTESKENMEHTTDIEASLSDLLQAYQHVYQRLRFERPHTATVETQRWTVESKMETITTLVLERKQAVPFLELYKKGQINEQVTTFMALLQLVKDGSVICKQEKNFADIYIEPRGDVEYE</sequence>
<dbReference type="Proteomes" id="UP000568839">
    <property type="component" value="Unassembled WGS sequence"/>
</dbReference>
<dbReference type="HAMAP" id="MF_01805">
    <property type="entry name" value="ScpA"/>
    <property type="match status" value="1"/>
</dbReference>
<evidence type="ECO:0000313" key="4">
    <source>
        <dbReference type="EMBL" id="MBB6448982.1"/>
    </source>
</evidence>
<keyword evidence="1 3" id="KW-0159">Chromosome partition</keyword>
<dbReference type="GO" id="GO:0007059">
    <property type="term" value="P:chromosome segregation"/>
    <property type="evidence" value="ECO:0007669"/>
    <property type="project" value="UniProtKB-UniRule"/>
</dbReference>
<organism evidence="4 5">
    <name type="scientific">Geomicrobium halophilum</name>
    <dbReference type="NCBI Taxonomy" id="549000"/>
    <lineage>
        <taxon>Bacteria</taxon>
        <taxon>Bacillati</taxon>
        <taxon>Bacillota</taxon>
        <taxon>Bacilli</taxon>
        <taxon>Bacillales</taxon>
        <taxon>Geomicrobium</taxon>
    </lineage>
</organism>
<accession>A0A841PXS7</accession>
<evidence type="ECO:0000256" key="2">
    <source>
        <dbReference type="ARBA" id="ARBA00044777"/>
    </source>
</evidence>
<dbReference type="PANTHER" id="PTHR33969">
    <property type="entry name" value="SEGREGATION AND CONDENSATION PROTEIN A"/>
    <property type="match status" value="1"/>
</dbReference>
<keyword evidence="3" id="KW-0131">Cell cycle</keyword>
<dbReference type="Gene3D" id="6.10.250.2410">
    <property type="match status" value="1"/>
</dbReference>
<evidence type="ECO:0000313" key="5">
    <source>
        <dbReference type="Proteomes" id="UP000568839"/>
    </source>
</evidence>
<reference evidence="4 5" key="1">
    <citation type="submission" date="2020-08" db="EMBL/GenBank/DDBJ databases">
        <title>Genomic Encyclopedia of Type Strains, Phase IV (KMG-IV): sequencing the most valuable type-strain genomes for metagenomic binning, comparative biology and taxonomic classification.</title>
        <authorList>
            <person name="Goeker M."/>
        </authorList>
    </citation>
    <scope>NUCLEOTIDE SEQUENCE [LARGE SCALE GENOMIC DNA]</scope>
    <source>
        <strain evidence="4 5">DSM 21769</strain>
    </source>
</reference>
<dbReference type="Gene3D" id="1.10.10.580">
    <property type="entry name" value="Structural maintenance of chromosome 1. Chain E"/>
    <property type="match status" value="1"/>
</dbReference>
<protein>
    <recommendedName>
        <fullName evidence="2 3">Segregation and condensation protein A</fullName>
    </recommendedName>
</protein>
<dbReference type="EMBL" id="JACHHJ010000001">
    <property type="protein sequence ID" value="MBB6448982.1"/>
    <property type="molecule type" value="Genomic_DNA"/>
</dbReference>
<dbReference type="Pfam" id="PF02616">
    <property type="entry name" value="SMC_ScpA"/>
    <property type="match status" value="1"/>
</dbReference>
<proteinExistence type="inferred from homology"/>
<comment type="function">
    <text evidence="3">Participates in chromosomal partition during cell division. May act via the formation of a condensin-like complex containing Smc and ScpB that pull DNA away from mid-cell into both cell halves.</text>
</comment>
<gene>
    <name evidence="3" type="primary">scpA</name>
    <name evidence="4" type="ORF">HNR44_000931</name>
</gene>
<keyword evidence="3" id="KW-0132">Cell division</keyword>